<keyword evidence="1" id="KW-0378">Hydrolase</keyword>
<dbReference type="EMBL" id="MAOI01000023">
    <property type="protein sequence ID" value="OJD82019.1"/>
    <property type="molecule type" value="Genomic_DNA"/>
</dbReference>
<dbReference type="Proteomes" id="UP000182788">
    <property type="component" value="Unassembled WGS sequence"/>
</dbReference>
<proteinExistence type="predicted"/>
<dbReference type="GO" id="GO:0006508">
    <property type="term" value="P:proteolysis"/>
    <property type="evidence" value="ECO:0007669"/>
    <property type="project" value="UniProtKB-KW"/>
</dbReference>
<reference evidence="1 2" key="1">
    <citation type="submission" date="2016-06" db="EMBL/GenBank/DDBJ databases">
        <title>First insights into the genetic diversity and population structure of in the Bacillus cereus group bacteria from diverse marine environments.</title>
        <authorList>
            <person name="Liu Y."/>
            <person name="Lai Q."/>
            <person name="Shao Z."/>
        </authorList>
    </citation>
    <scope>NUCLEOTIDE SEQUENCE [LARGE SCALE GENOMIC DNA]</scope>
    <source>
        <strain evidence="1 2">NH24A2</strain>
    </source>
</reference>
<gene>
    <name evidence="1" type="ORF">BAU28_23340</name>
</gene>
<evidence type="ECO:0000313" key="1">
    <source>
        <dbReference type="EMBL" id="OJD82019.1"/>
    </source>
</evidence>
<dbReference type="AlphaFoldDB" id="A0A1J9VK30"/>
<protein>
    <submittedName>
        <fullName evidence="1">Protease</fullName>
    </submittedName>
</protein>
<dbReference type="GO" id="GO:0008233">
    <property type="term" value="F:peptidase activity"/>
    <property type="evidence" value="ECO:0007669"/>
    <property type="project" value="UniProtKB-KW"/>
</dbReference>
<comment type="caution">
    <text evidence="1">The sequence shown here is derived from an EMBL/GenBank/DDBJ whole genome shotgun (WGS) entry which is preliminary data.</text>
</comment>
<keyword evidence="1" id="KW-0645">Protease</keyword>
<organism evidence="1 2">
    <name type="scientific">Bacillus paramycoides</name>
    <dbReference type="NCBI Taxonomy" id="2026194"/>
    <lineage>
        <taxon>Bacteria</taxon>
        <taxon>Bacillati</taxon>
        <taxon>Bacillota</taxon>
        <taxon>Bacilli</taxon>
        <taxon>Bacillales</taxon>
        <taxon>Bacillaceae</taxon>
        <taxon>Bacillus</taxon>
        <taxon>Bacillus cereus group</taxon>
    </lineage>
</organism>
<name>A0A1J9VK30_9BACI</name>
<sequence length="51" mass="5762">MAEGLKKVNSSNISIIIEKIAMSLGFEERYRLYNKNNWAPSNPKIPPDDPA</sequence>
<accession>A0A1J9VK30</accession>
<evidence type="ECO:0000313" key="2">
    <source>
        <dbReference type="Proteomes" id="UP000182788"/>
    </source>
</evidence>